<dbReference type="Pfam" id="PF00534">
    <property type="entry name" value="Glycos_transf_1"/>
    <property type="match status" value="1"/>
</dbReference>
<dbReference type="InterPro" id="IPR001296">
    <property type="entry name" value="Glyco_trans_1"/>
</dbReference>
<protein>
    <submittedName>
        <fullName evidence="3">Rhamnosyl/mannosyltransferase</fullName>
    </submittedName>
</protein>
<dbReference type="Pfam" id="PF13439">
    <property type="entry name" value="Glyco_transf_4"/>
    <property type="match status" value="1"/>
</dbReference>
<accession>A0A1H6KU00</accession>
<dbReference type="Gene3D" id="3.40.50.2000">
    <property type="entry name" value="Glycogen Phosphorylase B"/>
    <property type="match status" value="2"/>
</dbReference>
<dbReference type="SUPFAM" id="SSF53756">
    <property type="entry name" value="UDP-Glycosyltransferase/glycogen phosphorylase"/>
    <property type="match status" value="1"/>
</dbReference>
<name>A0A1H6KU00_9FLAO</name>
<feature type="domain" description="Glycosyl transferase family 1" evidence="1">
    <location>
        <begin position="188"/>
        <end position="351"/>
    </location>
</feature>
<dbReference type="AlphaFoldDB" id="A0A1H6KU00"/>
<evidence type="ECO:0000259" key="2">
    <source>
        <dbReference type="Pfam" id="PF13439"/>
    </source>
</evidence>
<evidence type="ECO:0000313" key="4">
    <source>
        <dbReference type="Proteomes" id="UP000198555"/>
    </source>
</evidence>
<gene>
    <name evidence="3" type="ORF">SAMN05421793_12726</name>
</gene>
<dbReference type="Proteomes" id="UP000198555">
    <property type="component" value="Unassembled WGS sequence"/>
</dbReference>
<dbReference type="PANTHER" id="PTHR12526">
    <property type="entry name" value="GLYCOSYLTRANSFERASE"/>
    <property type="match status" value="1"/>
</dbReference>
<evidence type="ECO:0000313" key="3">
    <source>
        <dbReference type="EMBL" id="SEH76411.1"/>
    </source>
</evidence>
<keyword evidence="3" id="KW-0808">Transferase</keyword>
<dbReference type="STRING" id="420404.SAMN05421793_12726"/>
<dbReference type="EMBL" id="FNWX01000027">
    <property type="protein sequence ID" value="SEH76411.1"/>
    <property type="molecule type" value="Genomic_DNA"/>
</dbReference>
<dbReference type="InterPro" id="IPR028098">
    <property type="entry name" value="Glyco_trans_4-like_N"/>
</dbReference>
<evidence type="ECO:0000259" key="1">
    <source>
        <dbReference type="Pfam" id="PF00534"/>
    </source>
</evidence>
<keyword evidence="4" id="KW-1185">Reference proteome</keyword>
<reference evidence="4" key="1">
    <citation type="submission" date="2016-10" db="EMBL/GenBank/DDBJ databases">
        <authorList>
            <person name="Varghese N."/>
            <person name="Submissions S."/>
        </authorList>
    </citation>
    <scope>NUCLEOTIDE SEQUENCE [LARGE SCALE GENOMIC DNA]</scope>
    <source>
        <strain evidence="4">DSM 19326</strain>
    </source>
</reference>
<feature type="domain" description="Glycosyltransferase subfamily 4-like N-terminal" evidence="2">
    <location>
        <begin position="14"/>
        <end position="170"/>
    </location>
</feature>
<dbReference type="RefSeq" id="WP_089770380.1">
    <property type="nucleotide sequence ID" value="NZ_FNWX01000027.1"/>
</dbReference>
<dbReference type="PANTHER" id="PTHR12526:SF627">
    <property type="entry name" value="D-RHAMNOSYLTRANSFERASE WBPZ"/>
    <property type="match status" value="1"/>
</dbReference>
<sequence length="375" mass="42875">MKVLQLGKFFPIRGGVEKVMYDLLIGLSQRSITCDMLCASSEILSTNNQITPNKFSEIFVEPSINEIAKTKISPALISKLRKICSNYDIIHLHHPDPMSALALFLSGYRGKVILHWHSDILAQKVLLRFYKPLQTWILKRADLILTTSPNYLEQSKYLTKYKKKSDILPIGISDISKDYNVGKSEHIKQQYKDKKIIFSLGRLVTYKGFEYLINAAEYLPEDYVILIGGEGPLKQHLQDIINQKQLNSKVCLLGYLDDVDVFSYYKACDLYCLSSIEKTEAFAIVQIEAMSFSKPIVATEIFGSGVSWVNKNGYSGINVPPKNSQKLSLAIIEILQNKDRYDKYCNNARQRYLEFFNIKSMIDNVLVLYNSIFDK</sequence>
<keyword evidence="3" id="KW-0328">Glycosyltransferase</keyword>
<proteinExistence type="predicted"/>
<organism evidence="3 4">
    <name type="scientific">Epilithonimonas hominis</name>
    <dbReference type="NCBI Taxonomy" id="420404"/>
    <lineage>
        <taxon>Bacteria</taxon>
        <taxon>Pseudomonadati</taxon>
        <taxon>Bacteroidota</taxon>
        <taxon>Flavobacteriia</taxon>
        <taxon>Flavobacteriales</taxon>
        <taxon>Weeksellaceae</taxon>
        <taxon>Chryseobacterium group</taxon>
        <taxon>Epilithonimonas</taxon>
    </lineage>
</organism>
<dbReference type="GO" id="GO:0016757">
    <property type="term" value="F:glycosyltransferase activity"/>
    <property type="evidence" value="ECO:0007669"/>
    <property type="project" value="UniProtKB-KW"/>
</dbReference>